<dbReference type="EMBL" id="CAEKKB010000003">
    <property type="protein sequence ID" value="CAB4303401.1"/>
    <property type="molecule type" value="Genomic_DNA"/>
</dbReference>
<name>A0A6J5WSR6_PRUAR</name>
<keyword evidence="2" id="KW-1185">Reference proteome</keyword>
<reference evidence="2" key="1">
    <citation type="journal article" date="2020" name="Genome Biol.">
        <title>Gamete binning: chromosome-level and haplotype-resolved genome assembly enabled by high-throughput single-cell sequencing of gamete genomes.</title>
        <authorList>
            <person name="Campoy J.A."/>
            <person name="Sun H."/>
            <person name="Goel M."/>
            <person name="Jiao W.-B."/>
            <person name="Folz-Donahue K."/>
            <person name="Wang N."/>
            <person name="Rubio M."/>
            <person name="Liu C."/>
            <person name="Kukat C."/>
            <person name="Ruiz D."/>
            <person name="Huettel B."/>
            <person name="Schneeberger K."/>
        </authorList>
    </citation>
    <scope>NUCLEOTIDE SEQUENCE [LARGE SCALE GENOMIC DNA]</scope>
    <source>
        <strain evidence="2">cv. Rojo Pasion</strain>
    </source>
</reference>
<accession>A0A6J5WSR6</accession>
<protein>
    <submittedName>
        <fullName evidence="1">Uncharacterized protein</fullName>
    </submittedName>
</protein>
<proteinExistence type="predicted"/>
<dbReference type="AlphaFoldDB" id="A0A6J5WSR6"/>
<sequence length="172" mass="19884">MCTIEAAQHPQQLLQVHEERRGSSLSVDMRLPDGAWEKKYNDEEFDEGVSSLWSRGYPIGICCADYIDERILLPKKDGERPKDFVDVLVASWVAEESEYRIEHAPISEAYKLDNITFKYIVNSVNLYVFITLCHVCYTTCAVNYKGEFSLEDMRWPLMDTSSTTIEWHSLDS</sequence>
<gene>
    <name evidence="1" type="ORF">ORAREDHAP_LOCUS19551</name>
</gene>
<evidence type="ECO:0000313" key="2">
    <source>
        <dbReference type="Proteomes" id="UP000507245"/>
    </source>
</evidence>
<organism evidence="1 2">
    <name type="scientific">Prunus armeniaca</name>
    <name type="common">Apricot</name>
    <name type="synonym">Armeniaca vulgaris</name>
    <dbReference type="NCBI Taxonomy" id="36596"/>
    <lineage>
        <taxon>Eukaryota</taxon>
        <taxon>Viridiplantae</taxon>
        <taxon>Streptophyta</taxon>
        <taxon>Embryophyta</taxon>
        <taxon>Tracheophyta</taxon>
        <taxon>Spermatophyta</taxon>
        <taxon>Magnoliopsida</taxon>
        <taxon>eudicotyledons</taxon>
        <taxon>Gunneridae</taxon>
        <taxon>Pentapetalae</taxon>
        <taxon>rosids</taxon>
        <taxon>fabids</taxon>
        <taxon>Rosales</taxon>
        <taxon>Rosaceae</taxon>
        <taxon>Amygdaloideae</taxon>
        <taxon>Amygdaleae</taxon>
        <taxon>Prunus</taxon>
    </lineage>
</organism>
<dbReference type="Proteomes" id="UP000507245">
    <property type="component" value="Unassembled WGS sequence"/>
</dbReference>
<evidence type="ECO:0000313" key="1">
    <source>
        <dbReference type="EMBL" id="CAB4303401.1"/>
    </source>
</evidence>